<dbReference type="InterPro" id="IPR002477">
    <property type="entry name" value="Peptidoglycan-bd-like"/>
</dbReference>
<reference evidence="3" key="1">
    <citation type="submission" date="2009-10" db="EMBL/GenBank/DDBJ databases">
        <title>Diversity of trophic interactions inside an arsenic-rich microbial ecosystem.</title>
        <authorList>
            <person name="Bertin P.N."/>
            <person name="Heinrich-Salmeron A."/>
            <person name="Pelletier E."/>
            <person name="Goulhen-Chollet F."/>
            <person name="Arsene-Ploetze F."/>
            <person name="Gallien S."/>
            <person name="Calteau A."/>
            <person name="Vallenet D."/>
            <person name="Casiot C."/>
            <person name="Chane-Woon-Ming B."/>
            <person name="Giloteaux L."/>
            <person name="Barakat M."/>
            <person name="Bonnefoy V."/>
            <person name="Bruneel O."/>
            <person name="Chandler M."/>
            <person name="Cleiss J."/>
            <person name="Duran R."/>
            <person name="Elbaz-Poulichet F."/>
            <person name="Fonknechten N."/>
            <person name="Lauga B."/>
            <person name="Mornico D."/>
            <person name="Ortet P."/>
            <person name="Schaeffer C."/>
            <person name="Siguier P."/>
            <person name="Alexander Thil Smith A."/>
            <person name="Van Dorsselaer A."/>
            <person name="Weissenbach J."/>
            <person name="Medigue C."/>
            <person name="Le Paslier D."/>
        </authorList>
    </citation>
    <scope>NUCLEOTIDE SEQUENCE</scope>
</reference>
<gene>
    <name evidence="3" type="ORF">CARN6_0065</name>
</gene>
<dbReference type="SUPFAM" id="SSF47090">
    <property type="entry name" value="PGBD-like"/>
    <property type="match status" value="1"/>
</dbReference>
<dbReference type="AlphaFoldDB" id="E6QHS9"/>
<dbReference type="Pfam" id="PF01471">
    <property type="entry name" value="PG_binding_1"/>
    <property type="match status" value="1"/>
</dbReference>
<organism evidence="3">
    <name type="scientific">mine drainage metagenome</name>
    <dbReference type="NCBI Taxonomy" id="410659"/>
    <lineage>
        <taxon>unclassified sequences</taxon>
        <taxon>metagenomes</taxon>
        <taxon>ecological metagenomes</taxon>
    </lineage>
</organism>
<dbReference type="InterPro" id="IPR036365">
    <property type="entry name" value="PGBD-like_sf"/>
</dbReference>
<evidence type="ECO:0000256" key="1">
    <source>
        <dbReference type="SAM" id="MobiDB-lite"/>
    </source>
</evidence>
<accession>E6QHS9</accession>
<feature type="domain" description="Peptidoglycan binding-like" evidence="2">
    <location>
        <begin position="14"/>
        <end position="51"/>
    </location>
</feature>
<feature type="region of interest" description="Disordered" evidence="1">
    <location>
        <begin position="89"/>
        <end position="109"/>
    </location>
</feature>
<name>E6QHS9_9ZZZZ</name>
<evidence type="ECO:0000259" key="2">
    <source>
        <dbReference type="Pfam" id="PF01471"/>
    </source>
</evidence>
<evidence type="ECO:0000313" key="3">
    <source>
        <dbReference type="EMBL" id="CBI06793.1"/>
    </source>
</evidence>
<dbReference type="Gene3D" id="1.10.101.10">
    <property type="entry name" value="PGBD-like superfamily/PGBD"/>
    <property type="match status" value="1"/>
</dbReference>
<proteinExistence type="predicted"/>
<sequence length="109" mass="11611">MHGQQSIEPDRATVIQQALIREHYLTGEPSGHWDDTTLAAMTRFQADNGWQTKLAPDSRALIKLGLGPDHSGAINASGATGAASFRQLPKSDTTVDQDQGFIAASGISH</sequence>
<dbReference type="EMBL" id="CABQ01000021">
    <property type="protein sequence ID" value="CBI06793.1"/>
    <property type="molecule type" value="Genomic_DNA"/>
</dbReference>
<protein>
    <recommendedName>
        <fullName evidence="2">Peptidoglycan binding-like domain-containing protein</fullName>
    </recommendedName>
</protein>
<dbReference type="InterPro" id="IPR036366">
    <property type="entry name" value="PGBDSf"/>
</dbReference>
<comment type="caution">
    <text evidence="3">The sequence shown here is derived from an EMBL/GenBank/DDBJ whole genome shotgun (WGS) entry which is preliminary data.</text>
</comment>